<sequence length="642" mass="68295">MYSAQDIQCMKRSELQALCKTNKLKANGKTETLVQMLLDHFSLAQTAPLTARTAVRKPLHAPGSQKTKAPNTIKKKPIPVASTFLPTPQRPSGGADNDDDDEMRLQTPVAIRAKKVSAHNSLLKRALESSFTPAPATRPRAAIQAQATKKIISVLLATVDTLKAELATTRSSLTRLESTTNIVSAPSTPPLKRAEVLALVNERIVQHRAQVDSSIEQRFASVSAHLAELSKAVELATTREERESIIQLRDTLDEEVRSNQVWRRELEGSFETLRSNLTGHVGGTTAPTSSISPARAPSAPAQSPAFASPTLSNSFPPSSPAPSMKPDTPSAASERAPASAPVSPAILGLASTPAPNPASPAMSDGAPPTTTLASFSSPSASPRRTPRTRNSHKPSPLNIAPTTVTSEGIEPALALPLHMLSHVSPSKNKTISPRRGASSPQASPRRSLASASTPATATVVAMSPARSIVRSIGKRPRRESDIGDVSVDGMEVPGRATPSRAMGNSEAREIKGLSGGRVRKRMRISPGAESQVEQAPEAAAEYASESEEEEEEVVQAVLTSDPGTFGDEELLSEVYHQAEETTPPTLLDTPREFFVSTKLGDDSDEDDLALLCQITCSIAHRTVSAWNASTHSHHDLGSSRLC</sequence>
<dbReference type="AlphaFoldDB" id="A0A2X0LB57"/>
<feature type="region of interest" description="Disordered" evidence="1">
    <location>
        <begin position="81"/>
        <end position="101"/>
    </location>
</feature>
<accession>A0A2X0LB57</accession>
<evidence type="ECO:0000313" key="3">
    <source>
        <dbReference type="Proteomes" id="UP000249723"/>
    </source>
</evidence>
<dbReference type="STRING" id="289078.A0A2X0LB57"/>
<gene>
    <name evidence="2" type="ORF">BZ3500_MVSOF-1268-A1-R1_CHR7-3G09619</name>
</gene>
<feature type="compositionally biased region" description="Low complexity" evidence="1">
    <location>
        <begin position="433"/>
        <end position="458"/>
    </location>
</feature>
<dbReference type="EMBL" id="FMWP01000125">
    <property type="protein sequence ID" value="SDA02290.1"/>
    <property type="molecule type" value="Genomic_DNA"/>
</dbReference>
<reference evidence="3" key="1">
    <citation type="submission" date="2016-10" db="EMBL/GenBank/DDBJ databases">
        <authorList>
            <person name="Jeantristanb JTB J.-T."/>
            <person name="Ricardo R."/>
        </authorList>
    </citation>
    <scope>NUCLEOTIDE SEQUENCE [LARGE SCALE GENOMIC DNA]</scope>
</reference>
<dbReference type="Proteomes" id="UP000249723">
    <property type="component" value="Unassembled WGS sequence"/>
</dbReference>
<evidence type="ECO:0000313" key="2">
    <source>
        <dbReference type="EMBL" id="SDA02290.1"/>
    </source>
</evidence>
<name>A0A2X0LB57_9BASI</name>
<proteinExistence type="predicted"/>
<feature type="region of interest" description="Disordered" evidence="1">
    <location>
        <begin position="470"/>
        <end position="505"/>
    </location>
</feature>
<keyword evidence="3" id="KW-1185">Reference proteome</keyword>
<organism evidence="2 3">
    <name type="scientific">Microbotryum saponariae</name>
    <dbReference type="NCBI Taxonomy" id="289078"/>
    <lineage>
        <taxon>Eukaryota</taxon>
        <taxon>Fungi</taxon>
        <taxon>Dikarya</taxon>
        <taxon>Basidiomycota</taxon>
        <taxon>Pucciniomycotina</taxon>
        <taxon>Microbotryomycetes</taxon>
        <taxon>Microbotryales</taxon>
        <taxon>Microbotryaceae</taxon>
        <taxon>Microbotryum</taxon>
    </lineage>
</organism>
<feature type="region of interest" description="Disordered" evidence="1">
    <location>
        <begin position="275"/>
        <end position="402"/>
    </location>
</feature>
<feature type="region of interest" description="Disordered" evidence="1">
    <location>
        <begin position="424"/>
        <end position="458"/>
    </location>
</feature>
<feature type="compositionally biased region" description="Low complexity" evidence="1">
    <location>
        <begin position="284"/>
        <end position="383"/>
    </location>
</feature>
<protein>
    <submittedName>
        <fullName evidence="2">BZ3500_MvSof-1268-A1-R1_Chr7-3g09619 protein</fullName>
    </submittedName>
</protein>
<evidence type="ECO:0000256" key="1">
    <source>
        <dbReference type="SAM" id="MobiDB-lite"/>
    </source>
</evidence>